<keyword evidence="2" id="KW-0677">Repeat</keyword>
<dbReference type="GO" id="GO:0034198">
    <property type="term" value="P:cellular response to amino acid starvation"/>
    <property type="evidence" value="ECO:0007669"/>
    <property type="project" value="TreeGrafter"/>
</dbReference>
<dbReference type="InterPro" id="IPR019775">
    <property type="entry name" value="WD40_repeat_CS"/>
</dbReference>
<feature type="region of interest" description="Disordered" evidence="4">
    <location>
        <begin position="1385"/>
        <end position="1431"/>
    </location>
</feature>
<dbReference type="OrthoDB" id="311712at2759"/>
<feature type="region of interest" description="Disordered" evidence="4">
    <location>
        <begin position="472"/>
        <end position="492"/>
    </location>
</feature>
<dbReference type="GO" id="GO:1904263">
    <property type="term" value="P:positive regulation of TORC1 signaling"/>
    <property type="evidence" value="ECO:0007669"/>
    <property type="project" value="TreeGrafter"/>
</dbReference>
<evidence type="ECO:0000256" key="4">
    <source>
        <dbReference type="SAM" id="MobiDB-lite"/>
    </source>
</evidence>
<organism evidence="5 6">
    <name type="scientific">Plectosphaerella cucumerina</name>
    <dbReference type="NCBI Taxonomy" id="40658"/>
    <lineage>
        <taxon>Eukaryota</taxon>
        <taxon>Fungi</taxon>
        <taxon>Dikarya</taxon>
        <taxon>Ascomycota</taxon>
        <taxon>Pezizomycotina</taxon>
        <taxon>Sordariomycetes</taxon>
        <taxon>Hypocreomycetidae</taxon>
        <taxon>Glomerellales</taxon>
        <taxon>Plectosphaerellaceae</taxon>
        <taxon>Plectosphaerella</taxon>
    </lineage>
</organism>
<dbReference type="SUPFAM" id="SSF50978">
    <property type="entry name" value="WD40 repeat-like"/>
    <property type="match status" value="1"/>
</dbReference>
<comment type="caution">
    <text evidence="5">The sequence shown here is derived from an EMBL/GenBank/DDBJ whole genome shotgun (WGS) entry which is preliminary data.</text>
</comment>
<accession>A0A8K0TG87</accession>
<dbReference type="PROSITE" id="PS50294">
    <property type="entry name" value="WD_REPEATS_REGION"/>
    <property type="match status" value="2"/>
</dbReference>
<feature type="repeat" description="WD" evidence="3">
    <location>
        <begin position="124"/>
        <end position="159"/>
    </location>
</feature>
<feature type="repeat" description="WD" evidence="3">
    <location>
        <begin position="211"/>
        <end position="253"/>
    </location>
</feature>
<feature type="region of interest" description="Disordered" evidence="4">
    <location>
        <begin position="715"/>
        <end position="773"/>
    </location>
</feature>
<dbReference type="PANTHER" id="PTHR46170:SF1">
    <property type="entry name" value="GATOR COMPLEX PROTEIN WDR59"/>
    <property type="match status" value="1"/>
</dbReference>
<evidence type="ECO:0000313" key="5">
    <source>
        <dbReference type="EMBL" id="KAH7358973.1"/>
    </source>
</evidence>
<dbReference type="InterPro" id="IPR049567">
    <property type="entry name" value="WDR59-like"/>
</dbReference>
<keyword evidence="6" id="KW-1185">Reference proteome</keyword>
<dbReference type="PROSITE" id="PS50082">
    <property type="entry name" value="WD_REPEATS_2"/>
    <property type="match status" value="2"/>
</dbReference>
<feature type="compositionally biased region" description="Polar residues" evidence="4">
    <location>
        <begin position="1470"/>
        <end position="1479"/>
    </location>
</feature>
<evidence type="ECO:0000313" key="6">
    <source>
        <dbReference type="Proteomes" id="UP000813385"/>
    </source>
</evidence>
<dbReference type="Proteomes" id="UP000813385">
    <property type="component" value="Unassembled WGS sequence"/>
</dbReference>
<evidence type="ECO:0000256" key="3">
    <source>
        <dbReference type="PROSITE-ProRule" id="PRU00221"/>
    </source>
</evidence>
<proteinExistence type="predicted"/>
<feature type="compositionally biased region" description="Basic and acidic residues" evidence="4">
    <location>
        <begin position="1414"/>
        <end position="1423"/>
    </location>
</feature>
<feature type="compositionally biased region" description="Basic and acidic residues" evidence="4">
    <location>
        <begin position="734"/>
        <end position="743"/>
    </location>
</feature>
<reference evidence="5" key="1">
    <citation type="journal article" date="2021" name="Nat. Commun.">
        <title>Genetic determinants of endophytism in the Arabidopsis root mycobiome.</title>
        <authorList>
            <person name="Mesny F."/>
            <person name="Miyauchi S."/>
            <person name="Thiergart T."/>
            <person name="Pickel B."/>
            <person name="Atanasova L."/>
            <person name="Karlsson M."/>
            <person name="Huettel B."/>
            <person name="Barry K.W."/>
            <person name="Haridas S."/>
            <person name="Chen C."/>
            <person name="Bauer D."/>
            <person name="Andreopoulos W."/>
            <person name="Pangilinan J."/>
            <person name="LaButti K."/>
            <person name="Riley R."/>
            <person name="Lipzen A."/>
            <person name="Clum A."/>
            <person name="Drula E."/>
            <person name="Henrissat B."/>
            <person name="Kohler A."/>
            <person name="Grigoriev I.V."/>
            <person name="Martin F.M."/>
            <person name="Hacquard S."/>
        </authorList>
    </citation>
    <scope>NUCLEOTIDE SEQUENCE</scope>
    <source>
        <strain evidence="5">MPI-CAGE-AT-0016</strain>
    </source>
</reference>
<dbReference type="Pfam" id="PF00400">
    <property type="entry name" value="WD40"/>
    <property type="match status" value="2"/>
</dbReference>
<dbReference type="GO" id="GO:0035859">
    <property type="term" value="C:Seh1-associated complex"/>
    <property type="evidence" value="ECO:0007669"/>
    <property type="project" value="TreeGrafter"/>
</dbReference>
<protein>
    <submittedName>
        <fullName evidence="5">WD repeat-containing protein</fullName>
    </submittedName>
</protein>
<dbReference type="SMART" id="SM00320">
    <property type="entry name" value="WD40"/>
    <property type="match status" value="5"/>
</dbReference>
<dbReference type="InterPro" id="IPR015943">
    <property type="entry name" value="WD40/YVTN_repeat-like_dom_sf"/>
</dbReference>
<feature type="region of interest" description="Disordered" evidence="4">
    <location>
        <begin position="1450"/>
        <end position="1479"/>
    </location>
</feature>
<keyword evidence="1 3" id="KW-0853">WD repeat</keyword>
<feature type="region of interest" description="Disordered" evidence="4">
    <location>
        <begin position="787"/>
        <end position="824"/>
    </location>
</feature>
<feature type="compositionally biased region" description="Gly residues" evidence="4">
    <location>
        <begin position="794"/>
        <end position="806"/>
    </location>
</feature>
<dbReference type="InterPro" id="IPR036322">
    <property type="entry name" value="WD40_repeat_dom_sf"/>
</dbReference>
<evidence type="ECO:0000256" key="2">
    <source>
        <dbReference type="ARBA" id="ARBA00022737"/>
    </source>
</evidence>
<dbReference type="GO" id="GO:0005774">
    <property type="term" value="C:vacuolar membrane"/>
    <property type="evidence" value="ECO:0007669"/>
    <property type="project" value="TreeGrafter"/>
</dbReference>
<sequence>MPSFDQADPPKKGKIIKSAFDSESFDADVSFHVDGLVGSATISPSGRDVALASPDGLAIIDLDSPYNPPRRLSSHGLPWLVTDVQWSPFAARDYWVVSTANHRALVWNLNLRDDSSSGAIEHSLQGHSRAITDINFSAHHPDLLATCAVDGYVHCWDLRRPRQPVLTFCDWFAGATQVKYNRQDPHIMASSHDRWLHIWDERKAYVPLKSVCAHTSKIYGLDWNRTRSTGIVTCSLDKSIKFWDIGNEEDVPERTIHTDFPVWRARHTPFGRGVLAMPQNEPGTLYLYDRRVDTPKPADGRQPPVATFTGHGNNKAKEFLWRTRGGIGDDNIDRRDFQLVSWGEDNMLRLQRIDAATLEAVGYKKGHKALNNMVLTRKGAAYKTFRTVEDAVNRDRRSATMSDPRPSSGGTGYRQSALTMSMRSASSPYYGKVSASWKGPSMKAKSSHRRLDRSQAHIGWMKGITMTKRKSTSAGLKGAEKTPNLFSPNYPEDDKWGEPDSIQEEILRVSTQLPKVKWEHIDIDNLTLNASLNGPWGVDGESIFVKIKVDIPTNYPKHKAPKFFVEKTSFMPYEIHKKIEHELHQLAHRFLERRKHCLDVAFSYLLGDVDLETSTTFFSNVKDLDDEIVVLSDDSSSEDDVDIPAGGSASMSQELTASTEFDNNTLAGANRPNMPPPPRLCGARFANDGRLVCFFPSKEEKAKAPLFAPAESLKERPKGEPFFGGFGKLGYDSAPRRDGHDDGSSSSSSDSDDSDTSTSSDDSEGTSIHRTSIWYGPSQRFRRTWSENRSIRSSGGGTGVGTGTGTGSMRRRPGGKPKNTLSLHDISDKLPAKKELAREYAIFGDGADVCEQNAAVAEKYGHHDLVNIWRYLALLLRKDIPLEPLDPEQVGHSILVVAQRAVSKHEGRRGDLSGRVKWGNHPLARGVIDDLFDYFERAADVQMLAMLSCIFGESWTADGVAYAESHLTQPETPMPMKAPAFSLEYFPTDASLWAMNGRSHSNSAITTPRTIHTPIHYSGSQCSDDILWAGDPGSNSYSCGETPPTRHRDYLGEAGQTQSLSTSPSNRIISRVNSGLTSSFAINFPRTFAASTAPSSPPNHAAAAAAKKRPSPAETILSTLAPSAVANVTWGGSTIMGGDTGTARTSISDDEMPGEDSLSLVPVGVHVHLEDQTIFDDDGWMSTPLLEPSRKNMYAGYRYIYAEILHMWDQPLARLEIMKFNVLKDVDALEGGHAAAAAAAAASSSQTHGSSPILLGKKEHLQSLITSGRGLDVTGMCRVHETQLEPLKYTTASAGHLGGAVGVCDRCRHTQAQLLCVFCREPVDALYQPCLGCGCASHEGCLAEWHAAGEELCPAGDECNCVEEAANGKIESWAAIMAAVRRGQQALPSPTSQRGLIGSMLPPPALDPAGNPDGSDKEWERVAAAEGQGAVSGGAAVMSAARLSLGNRLKKAGGDWSRASNLRRKDDGSANATWRTGPR</sequence>
<dbReference type="InterPro" id="IPR001680">
    <property type="entry name" value="WD40_rpt"/>
</dbReference>
<dbReference type="PROSITE" id="PS00678">
    <property type="entry name" value="WD_REPEATS_1"/>
    <property type="match status" value="1"/>
</dbReference>
<gene>
    <name evidence="5" type="ORF">B0T11DRAFT_244111</name>
</gene>
<dbReference type="EMBL" id="JAGPXD010000004">
    <property type="protein sequence ID" value="KAH7358973.1"/>
    <property type="molecule type" value="Genomic_DNA"/>
</dbReference>
<dbReference type="GO" id="GO:0035591">
    <property type="term" value="F:signaling adaptor activity"/>
    <property type="evidence" value="ECO:0007669"/>
    <property type="project" value="TreeGrafter"/>
</dbReference>
<name>A0A8K0TG87_9PEZI</name>
<feature type="region of interest" description="Disordered" evidence="4">
    <location>
        <begin position="393"/>
        <end position="414"/>
    </location>
</feature>
<evidence type="ECO:0000256" key="1">
    <source>
        <dbReference type="ARBA" id="ARBA00022574"/>
    </source>
</evidence>
<dbReference type="PANTHER" id="PTHR46170">
    <property type="entry name" value="GATOR COMPLEX PROTEIN WDR59"/>
    <property type="match status" value="1"/>
</dbReference>
<feature type="region of interest" description="Disordered" evidence="4">
    <location>
        <begin position="635"/>
        <end position="655"/>
    </location>
</feature>
<dbReference type="Gene3D" id="2.130.10.10">
    <property type="entry name" value="YVTN repeat-like/Quinoprotein amine dehydrogenase"/>
    <property type="match status" value="1"/>
</dbReference>